<dbReference type="STRING" id="37653.A0A0L8H084"/>
<sequence length="173" mass="19974">MSGDVVKVTLSPNRKSGVSVAISDFHGSFLHNARIPLWKLILFVNEFLQSSRMHYSVMENLELGSATSVDWRSFCSEVTEKWFQSQEPISGESIEVEIDESLIVRRKYRKGRILSQVWLFATLIPLIQKHIKPGSIIYSHSWAAYKDLSSLGYHQYVVNHSENLYIRHTHTKH</sequence>
<organism evidence="2">
    <name type="scientific">Octopus bimaculoides</name>
    <name type="common">California two-spotted octopus</name>
    <dbReference type="NCBI Taxonomy" id="37653"/>
    <lineage>
        <taxon>Eukaryota</taxon>
        <taxon>Metazoa</taxon>
        <taxon>Spiralia</taxon>
        <taxon>Lophotrochozoa</taxon>
        <taxon>Mollusca</taxon>
        <taxon>Cephalopoda</taxon>
        <taxon>Coleoidea</taxon>
        <taxon>Octopodiformes</taxon>
        <taxon>Octopoda</taxon>
        <taxon>Incirrata</taxon>
        <taxon>Octopodidae</taxon>
        <taxon>Octopus</taxon>
    </lineage>
</organism>
<evidence type="ECO:0000313" key="2">
    <source>
        <dbReference type="EMBL" id="KOF82613.1"/>
    </source>
</evidence>
<evidence type="ECO:0000259" key="1">
    <source>
        <dbReference type="Pfam" id="PF12762"/>
    </source>
</evidence>
<proteinExistence type="predicted"/>
<feature type="domain" description="ISXO2-like transposase" evidence="1">
    <location>
        <begin position="121"/>
        <end position="169"/>
    </location>
</feature>
<accession>A0A0L8H084</accession>
<dbReference type="EMBL" id="KQ419680">
    <property type="protein sequence ID" value="KOF82613.1"/>
    <property type="molecule type" value="Genomic_DNA"/>
</dbReference>
<dbReference type="PANTHER" id="PTHR47163:SF3">
    <property type="entry name" value="PROTEIN CBG18017"/>
    <property type="match status" value="1"/>
</dbReference>
<dbReference type="InterPro" id="IPR024445">
    <property type="entry name" value="Tnp_ISXO2-like"/>
</dbReference>
<dbReference type="Pfam" id="PF12762">
    <property type="entry name" value="DDE_Tnp_IS1595"/>
    <property type="match status" value="1"/>
</dbReference>
<protein>
    <recommendedName>
        <fullName evidence="1">ISXO2-like transposase domain-containing protein</fullName>
    </recommendedName>
</protein>
<reference evidence="2" key="1">
    <citation type="submission" date="2015-07" db="EMBL/GenBank/DDBJ databases">
        <title>MeaNS - Measles Nucleotide Surveillance Program.</title>
        <authorList>
            <person name="Tran T."/>
            <person name="Druce J."/>
        </authorList>
    </citation>
    <scope>NUCLEOTIDE SEQUENCE</scope>
    <source>
        <strain evidence="2">UCB-OBI-ISO-001</strain>
        <tissue evidence="2">Gonad</tissue>
    </source>
</reference>
<dbReference type="InterPro" id="IPR053164">
    <property type="entry name" value="IS1016-like_transposase"/>
</dbReference>
<dbReference type="PANTHER" id="PTHR47163">
    <property type="entry name" value="DDE_TNP_IS1595 DOMAIN-CONTAINING PROTEIN"/>
    <property type="match status" value="1"/>
</dbReference>
<dbReference type="AlphaFoldDB" id="A0A0L8H084"/>
<gene>
    <name evidence="2" type="ORF">OCBIM_22025002mg</name>
</gene>
<name>A0A0L8H084_OCTBM</name>